<reference evidence="2 3" key="1">
    <citation type="submission" date="2024-02" db="EMBL/GenBank/DDBJ databases">
        <title>A draft genome for the cacao thread blight pathogen Marasmius crinis-equi.</title>
        <authorList>
            <person name="Cohen S.P."/>
            <person name="Baruah I.K."/>
            <person name="Amoako-Attah I."/>
            <person name="Bukari Y."/>
            <person name="Meinhardt L.W."/>
            <person name="Bailey B.A."/>
        </authorList>
    </citation>
    <scope>NUCLEOTIDE SEQUENCE [LARGE SCALE GENOMIC DNA]</scope>
    <source>
        <strain evidence="2 3">GH-76</strain>
    </source>
</reference>
<evidence type="ECO:0000313" key="3">
    <source>
        <dbReference type="Proteomes" id="UP001465976"/>
    </source>
</evidence>
<feature type="region of interest" description="Disordered" evidence="1">
    <location>
        <begin position="954"/>
        <end position="995"/>
    </location>
</feature>
<name>A0ABR3F2T7_9AGAR</name>
<protein>
    <submittedName>
        <fullName evidence="2">Uncharacterized protein</fullName>
    </submittedName>
</protein>
<proteinExistence type="predicted"/>
<dbReference type="Proteomes" id="UP001465976">
    <property type="component" value="Unassembled WGS sequence"/>
</dbReference>
<feature type="compositionally biased region" description="Low complexity" evidence="1">
    <location>
        <begin position="959"/>
        <end position="976"/>
    </location>
</feature>
<gene>
    <name evidence="2" type="ORF">V5O48_012550</name>
</gene>
<organism evidence="2 3">
    <name type="scientific">Marasmius crinis-equi</name>
    <dbReference type="NCBI Taxonomy" id="585013"/>
    <lineage>
        <taxon>Eukaryota</taxon>
        <taxon>Fungi</taxon>
        <taxon>Dikarya</taxon>
        <taxon>Basidiomycota</taxon>
        <taxon>Agaricomycotina</taxon>
        <taxon>Agaricomycetes</taxon>
        <taxon>Agaricomycetidae</taxon>
        <taxon>Agaricales</taxon>
        <taxon>Marasmiineae</taxon>
        <taxon>Marasmiaceae</taxon>
        <taxon>Marasmius</taxon>
    </lineage>
</organism>
<dbReference type="EMBL" id="JBAHYK010001124">
    <property type="protein sequence ID" value="KAL0569415.1"/>
    <property type="molecule type" value="Genomic_DNA"/>
</dbReference>
<keyword evidence="3" id="KW-1185">Reference proteome</keyword>
<sequence length="995" mass="112099">MAKPVALTARKGDHHLVDDSLYSIPSAYPPFNFPHIPPLDVSREPSALAKTYFNVTTPGWITDATPYLGFVPAISPTNAPWLRPLRYNYLTIPVQRRDDGRFELRPALCKEWDSLERNFRSLLSAAMSLSDLNLPYPFRLWSFPCQYGYTRAHSTESRARRQALASKEAFLPLMAALSFFAHALVQKRPQEYTKQTVMQQLAATRNISETWSSHVVNSLLDAPLTGGYINCSIDSMIRWISLLRLSGMPLCLSWGTHSKFSAIGRSSLLSGLYPSHEEVAYLRSQPKRPFEYMSPSSPLDQSSFLSARPNLPHPQSSSSSSNPELRGDQGSNQRPGETMKVFFDRRSEENQRMEIEESWSSRRNRLERLEYSKMNLPPGAASHTKVFLWELHEGFRCRLPVEKEHYAQFWTDYGPTQRRYDSFHNEWDICADFDPDGGPKDSGDFLTEEPIDRYPDANPPITPGYTADDYLGRLYGTKISDPLNPVPSHFSLSLRELAYRRFGFSPRSPQNLRSPVFTMKSSREVLGVSKAPVDVGMDDSESGTFLELLDGIKEATFLKDLPPTMDIRDSGNWIHEPWPFEMTYRDIDGGMLLLCGAEKDRLNGVQHFEIGVKSPLAVLELARRRVGSKREDIMEALVEQGSAFHTIIAETADALPNTAITQLPPIRNIVRWEGNPLRPSGCRARLGFRSQDHKFTLTDFLSYVELRDEFLSGPRGRAAILAGGLLARLARKAVHEKDVYNGPVQIVETASIGGLLFERQDKSKTFWDDQLTEEEINLICGVYEVATGPVLGNGTIQTAEMSWFPKPGAWKSSGLNCGYWSRDAEAWYQARLQKIQGGDAKLFINSRWKELVKFNKNARRVTDKADAFARDIPRKSYFIPHFARMEPNNDPSTDIAEQPASVLLYLTGNSSIPVLRPEEAAAAYFQGILDSGVFDGTRARGPRPRTWAELLEMHPSRPQDAATHPNPAAAQTQPTASDVELTNKHPESEAARNKE</sequence>
<feature type="region of interest" description="Disordered" evidence="1">
    <location>
        <begin position="292"/>
        <end position="359"/>
    </location>
</feature>
<evidence type="ECO:0000256" key="1">
    <source>
        <dbReference type="SAM" id="MobiDB-lite"/>
    </source>
</evidence>
<evidence type="ECO:0000313" key="2">
    <source>
        <dbReference type="EMBL" id="KAL0569415.1"/>
    </source>
</evidence>
<feature type="compositionally biased region" description="Basic and acidic residues" evidence="1">
    <location>
        <begin position="342"/>
        <end position="355"/>
    </location>
</feature>
<feature type="compositionally biased region" description="Polar residues" evidence="1">
    <location>
        <begin position="294"/>
        <end position="305"/>
    </location>
</feature>
<feature type="compositionally biased region" description="Basic and acidic residues" evidence="1">
    <location>
        <begin position="981"/>
        <end position="995"/>
    </location>
</feature>
<comment type="caution">
    <text evidence="2">The sequence shown here is derived from an EMBL/GenBank/DDBJ whole genome shotgun (WGS) entry which is preliminary data.</text>
</comment>
<accession>A0ABR3F2T7</accession>